<dbReference type="EMBL" id="WRXO01000012">
    <property type="protein sequence ID" value="MVT44697.1"/>
    <property type="molecule type" value="Genomic_DNA"/>
</dbReference>
<evidence type="ECO:0008006" key="3">
    <source>
        <dbReference type="Google" id="ProtNLM"/>
    </source>
</evidence>
<dbReference type="AlphaFoldDB" id="A0A6N8JHJ6"/>
<keyword evidence="2" id="KW-1185">Reference proteome</keyword>
<dbReference type="OrthoDB" id="637392at2"/>
<proteinExistence type="predicted"/>
<dbReference type="InterPro" id="IPR028994">
    <property type="entry name" value="Integrin_alpha_N"/>
</dbReference>
<evidence type="ECO:0000313" key="2">
    <source>
        <dbReference type="Proteomes" id="UP000468388"/>
    </source>
</evidence>
<protein>
    <recommendedName>
        <fullName evidence="3">VCBS repeat-containing protein</fullName>
    </recommendedName>
</protein>
<organism evidence="1 2">
    <name type="scientific">Chitinophaga oryziterrae</name>
    <dbReference type="NCBI Taxonomy" id="1031224"/>
    <lineage>
        <taxon>Bacteria</taxon>
        <taxon>Pseudomonadati</taxon>
        <taxon>Bacteroidota</taxon>
        <taxon>Chitinophagia</taxon>
        <taxon>Chitinophagales</taxon>
        <taxon>Chitinophagaceae</taxon>
        <taxon>Chitinophaga</taxon>
    </lineage>
</organism>
<dbReference type="RefSeq" id="WP_157303484.1">
    <property type="nucleotide sequence ID" value="NZ_BAAAZB010000018.1"/>
</dbReference>
<accession>A0A6N8JHJ6</accession>
<sequence length="194" mass="22784">MNKCLIVLVFFALSCNDPEERNRHQPTKVAVQAKADTGLMTMPAPPQLTEKIPDTLRIEGDFNGDHQVDVAYAVLYRGDKYIVRFSSDSIRPLPVSEGRIRLVNEHDLNNDGRDDLTIFQESRHRCSYNVSTWSYMRGRWRRITKTWVLPYFCDYISDEELQDRIVLEDGTLYYYEADVKDENFSLVKKEMYLR</sequence>
<dbReference type="SUPFAM" id="SSF69318">
    <property type="entry name" value="Integrin alpha N-terminal domain"/>
    <property type="match status" value="1"/>
</dbReference>
<gene>
    <name evidence="1" type="ORF">GO495_29155</name>
</gene>
<name>A0A6N8JHJ6_9BACT</name>
<dbReference type="PROSITE" id="PS51257">
    <property type="entry name" value="PROKAR_LIPOPROTEIN"/>
    <property type="match status" value="1"/>
</dbReference>
<comment type="caution">
    <text evidence="1">The sequence shown here is derived from an EMBL/GenBank/DDBJ whole genome shotgun (WGS) entry which is preliminary data.</text>
</comment>
<reference evidence="1 2" key="1">
    <citation type="submission" date="2019-12" db="EMBL/GenBank/DDBJ databases">
        <title>The draft genomic sequence of strain Chitinophaga oryziterrae JCM 16595.</title>
        <authorList>
            <person name="Zhang X."/>
        </authorList>
    </citation>
    <scope>NUCLEOTIDE SEQUENCE [LARGE SCALE GENOMIC DNA]</scope>
    <source>
        <strain evidence="1 2">JCM 16595</strain>
    </source>
</reference>
<dbReference type="Proteomes" id="UP000468388">
    <property type="component" value="Unassembled WGS sequence"/>
</dbReference>
<evidence type="ECO:0000313" key="1">
    <source>
        <dbReference type="EMBL" id="MVT44697.1"/>
    </source>
</evidence>